<dbReference type="Gene3D" id="3.30.2010.10">
    <property type="entry name" value="Metalloproteases ('zincins'), catalytic domain"/>
    <property type="match status" value="1"/>
</dbReference>
<dbReference type="InterPro" id="IPR051156">
    <property type="entry name" value="Mito/Outer_Membr_Metalloprot"/>
</dbReference>
<dbReference type="PANTHER" id="PTHR22726:SF1">
    <property type="entry name" value="METALLOENDOPEPTIDASE OMA1, MITOCHONDRIAL"/>
    <property type="match status" value="1"/>
</dbReference>
<feature type="region of interest" description="Disordered" evidence="7">
    <location>
        <begin position="371"/>
        <end position="392"/>
    </location>
</feature>
<dbReference type="CDD" id="cd07332">
    <property type="entry name" value="M48C_Oma1_like"/>
    <property type="match status" value="1"/>
</dbReference>
<evidence type="ECO:0000256" key="8">
    <source>
        <dbReference type="SAM" id="Phobius"/>
    </source>
</evidence>
<comment type="similarity">
    <text evidence="6">Belongs to the peptidase M48 family.</text>
</comment>
<proteinExistence type="inferred from homology"/>
<dbReference type="InterPro" id="IPR001915">
    <property type="entry name" value="Peptidase_M48"/>
</dbReference>
<keyword evidence="5 6" id="KW-0482">Metalloprotease</keyword>
<dbReference type="OrthoDB" id="9810445at2"/>
<evidence type="ECO:0000256" key="3">
    <source>
        <dbReference type="ARBA" id="ARBA00022801"/>
    </source>
</evidence>
<evidence type="ECO:0000256" key="4">
    <source>
        <dbReference type="ARBA" id="ARBA00022833"/>
    </source>
</evidence>
<feature type="domain" description="Peptidase M48" evidence="9">
    <location>
        <begin position="152"/>
        <end position="316"/>
    </location>
</feature>
<keyword evidence="8" id="KW-0812">Transmembrane</keyword>
<keyword evidence="8" id="KW-0472">Membrane</keyword>
<keyword evidence="1 6" id="KW-0645">Protease</keyword>
<sequence>MARFPAWHYDGEVALRRYVLIEPRGARFVVIENDREIGDYAFADLAFADEQGEFLVYRHEHIDGYRLGIANPPPPELAGLLPPEKRYGWFIDRMGLLPSAGVLAAISAVVAAVVLTSPAWIAPSVPERTEARMGEWLFDDFGGRVCSTPQGQAALAKLAAKLDGRGENLKVEVVNMQMVNAVALPGGRVLLFDGLLNEAESPDEVAAVLGHEIGHVRKRHVMQSLIRQMGLSVLLGGFDGSGGSTVSGLLSLSYSRDAESEADRYSIERMKAADISPEGGAAFFERLGGEDRSYSRVDTAIGYLSSHPHSADRKEVFRKAVGKRRYRPALSEEEWFALQDMCADDPDVADSATVFTVTRSVDEDGNVVENHVEGGKARGPVTTIDVPPPTRR</sequence>
<evidence type="ECO:0000256" key="1">
    <source>
        <dbReference type="ARBA" id="ARBA00022670"/>
    </source>
</evidence>
<comment type="cofactor">
    <cofactor evidence="6">
        <name>Zn(2+)</name>
        <dbReference type="ChEBI" id="CHEBI:29105"/>
    </cofactor>
    <text evidence="6">Binds 1 zinc ion per subunit.</text>
</comment>
<keyword evidence="3 6" id="KW-0378">Hydrolase</keyword>
<dbReference type="Proteomes" id="UP000429229">
    <property type="component" value="Unassembled WGS sequence"/>
</dbReference>
<evidence type="ECO:0000256" key="7">
    <source>
        <dbReference type="SAM" id="MobiDB-lite"/>
    </source>
</evidence>
<evidence type="ECO:0000313" key="10">
    <source>
        <dbReference type="EMBL" id="MXP10663.1"/>
    </source>
</evidence>
<keyword evidence="8" id="KW-1133">Transmembrane helix</keyword>
<keyword evidence="2" id="KW-0479">Metal-binding</keyword>
<comment type="caution">
    <text evidence="10">The sequence shown here is derived from an EMBL/GenBank/DDBJ whole genome shotgun (WGS) entry which is preliminary data.</text>
</comment>
<dbReference type="AlphaFoldDB" id="A0A6I4U717"/>
<name>A0A6I4U717_9SPHN</name>
<dbReference type="GO" id="GO:0046872">
    <property type="term" value="F:metal ion binding"/>
    <property type="evidence" value="ECO:0007669"/>
    <property type="project" value="UniProtKB-KW"/>
</dbReference>
<feature type="transmembrane region" description="Helical" evidence="8">
    <location>
        <begin position="95"/>
        <end position="121"/>
    </location>
</feature>
<gene>
    <name evidence="10" type="ORF">GRI68_10790</name>
</gene>
<evidence type="ECO:0000256" key="5">
    <source>
        <dbReference type="ARBA" id="ARBA00023049"/>
    </source>
</evidence>
<organism evidence="10 11">
    <name type="scientific">Alteriqipengyuania halimionae</name>
    <dbReference type="NCBI Taxonomy" id="1926630"/>
    <lineage>
        <taxon>Bacteria</taxon>
        <taxon>Pseudomonadati</taxon>
        <taxon>Pseudomonadota</taxon>
        <taxon>Alphaproteobacteria</taxon>
        <taxon>Sphingomonadales</taxon>
        <taxon>Erythrobacteraceae</taxon>
        <taxon>Alteriqipengyuania</taxon>
    </lineage>
</organism>
<reference evidence="10 11" key="1">
    <citation type="submission" date="2019-12" db="EMBL/GenBank/DDBJ databases">
        <title>Genomic-based taxomic classification of the family Erythrobacteraceae.</title>
        <authorList>
            <person name="Xu L."/>
        </authorList>
    </citation>
    <scope>NUCLEOTIDE SEQUENCE [LARGE SCALE GENOMIC DNA]</scope>
    <source>
        <strain evidence="10 11">LMG 29519</strain>
    </source>
</reference>
<keyword evidence="4 6" id="KW-0862">Zinc</keyword>
<protein>
    <submittedName>
        <fullName evidence="10">M48 family metalloprotease</fullName>
    </submittedName>
</protein>
<evidence type="ECO:0000259" key="9">
    <source>
        <dbReference type="Pfam" id="PF01435"/>
    </source>
</evidence>
<dbReference type="EMBL" id="WTYR01000001">
    <property type="protein sequence ID" value="MXP10663.1"/>
    <property type="molecule type" value="Genomic_DNA"/>
</dbReference>
<dbReference type="Pfam" id="PF01435">
    <property type="entry name" value="Peptidase_M48"/>
    <property type="match status" value="1"/>
</dbReference>
<evidence type="ECO:0000313" key="11">
    <source>
        <dbReference type="Proteomes" id="UP000429229"/>
    </source>
</evidence>
<evidence type="ECO:0000256" key="2">
    <source>
        <dbReference type="ARBA" id="ARBA00022723"/>
    </source>
</evidence>
<evidence type="ECO:0000256" key="6">
    <source>
        <dbReference type="RuleBase" id="RU003983"/>
    </source>
</evidence>
<accession>A0A6I4U717</accession>
<dbReference type="GO" id="GO:0051603">
    <property type="term" value="P:proteolysis involved in protein catabolic process"/>
    <property type="evidence" value="ECO:0007669"/>
    <property type="project" value="TreeGrafter"/>
</dbReference>
<dbReference type="GO" id="GO:0016020">
    <property type="term" value="C:membrane"/>
    <property type="evidence" value="ECO:0007669"/>
    <property type="project" value="TreeGrafter"/>
</dbReference>
<dbReference type="GO" id="GO:0004222">
    <property type="term" value="F:metalloendopeptidase activity"/>
    <property type="evidence" value="ECO:0007669"/>
    <property type="project" value="InterPro"/>
</dbReference>
<dbReference type="RefSeq" id="WP_160617242.1">
    <property type="nucleotide sequence ID" value="NZ_WTYR01000001.1"/>
</dbReference>
<keyword evidence="11" id="KW-1185">Reference proteome</keyword>
<dbReference type="PANTHER" id="PTHR22726">
    <property type="entry name" value="METALLOENDOPEPTIDASE OMA1"/>
    <property type="match status" value="1"/>
</dbReference>